<reference evidence="1 2" key="1">
    <citation type="submission" date="2017-04" db="EMBL/GenBank/DDBJ databases">
        <title>Genome Sequence of the Model Brown-Rot Fungus Postia placenta SB12.</title>
        <authorList>
            <consortium name="DOE Joint Genome Institute"/>
            <person name="Gaskell J."/>
            <person name="Kersten P."/>
            <person name="Larrondo L.F."/>
            <person name="Canessa P."/>
            <person name="Martinez D."/>
            <person name="Hibbett D."/>
            <person name="Schmoll M."/>
            <person name="Kubicek C.P."/>
            <person name="Martinez A.T."/>
            <person name="Yadav J."/>
            <person name="Master E."/>
            <person name="Magnuson J.K."/>
            <person name="James T."/>
            <person name="Yaver D."/>
            <person name="Berka R."/>
            <person name="Labutti K."/>
            <person name="Lipzen A."/>
            <person name="Aerts A."/>
            <person name="Barry K."/>
            <person name="Henrissat B."/>
            <person name="Blanchette R."/>
            <person name="Grigoriev I."/>
            <person name="Cullen D."/>
        </authorList>
    </citation>
    <scope>NUCLEOTIDE SEQUENCE [LARGE SCALE GENOMIC DNA]</scope>
    <source>
        <strain evidence="1 2">MAD-698-R-SB12</strain>
    </source>
</reference>
<proteinExistence type="predicted"/>
<sequence>MVIALVCFPSLKAWRPIVTELSVELTSIRNVSHNVGPATVIAEREQSCNCLTGAREESDGDIDVEHINTRKRRNDNSYWKAWDRPTLLQLASAPVACTSRHTPYSANMNEETTALSAFSVDSNIRIYPRCLHQHGVALYQAKGRLRTTQGLPALSLEKPTHSVNVIKGGPPSTLCSENLIKPCAVHIPQGLISSVYRYHGEGQAHALGLRLDCDLQCMLQKSAPIKSFSRDDLYIAVEPYQEAVDGRVLSDLSSPSAGTMETGGNHITTGTVPTAVLRPLPLELWLLIIDELGAERDYDALEACAEASEGLLKERAERYIPNEMTFRKQEEVASIKMGLHWKGPERVRILGGMRRGGQLPIPHLATFASRFAQKWTRAGTLTIEKAEWRVQDLDHHHLLLDLAYFNNVSTLFLYGVTFPTVLAFWRLVCALPQLRWLHLYDVTFVDTAIDARTFSAFRLLSAPRLEEMDMLPPMSSDGGRLVSHQETDSAGLLLALLAQTVSSLKEPPWRNVRLLYLWDVMLPTAADLECLRFALPSLELFMIFGPLSVPIDTHVQQELRQHPLTVDSRRPVLEGMKQHLVQKNIKKEISEKVCESIFLSPPNPVSSRTMRGACMSVETESQAWLPSERSRSSSARNICMTIRERGGVVIWWKKPFSVHGASEGPLDKVIFTYRHQFRSEDAMKEGSNPQIIAHQQLVSYYQRHPPAHPEDVFATLRINVEPAQTTENLQSPVNEQPFELPDVQYVPIEAPELPPAPPAPTNAPVEVPMATFTQADIDQRIAVALAAYQSQQSTANRPLRLDIPAPEPFSGKAEDLRRFIQCVLSYFVATNNTRLSDEAKIAFTVALMRKDLGKTWADAYYEKSAGGVQVYPDWAAFATALEEAFPEHGTRIKAHQILMRLPERQKNKKTALSLGNYVTRFEQLASKAQLKDAEVNGVNLSRLEVKRQGNI</sequence>
<dbReference type="RefSeq" id="XP_024342498.1">
    <property type="nucleotide sequence ID" value="XM_024484329.1"/>
</dbReference>
<keyword evidence="2" id="KW-1185">Reference proteome</keyword>
<name>A0A1X6NAV4_9APHY</name>
<dbReference type="STRING" id="670580.A0A1X6NAV4"/>
<dbReference type="OrthoDB" id="1727884at2759"/>
<accession>A0A1X6NAV4</accession>
<evidence type="ECO:0000313" key="2">
    <source>
        <dbReference type="Proteomes" id="UP000194127"/>
    </source>
</evidence>
<gene>
    <name evidence="1" type="ORF">POSPLADRAFT_1133347</name>
</gene>
<evidence type="ECO:0008006" key="3">
    <source>
        <dbReference type="Google" id="ProtNLM"/>
    </source>
</evidence>
<dbReference type="EMBL" id="KZ110592">
    <property type="protein sequence ID" value="OSX65704.1"/>
    <property type="molecule type" value="Genomic_DNA"/>
</dbReference>
<protein>
    <recommendedName>
        <fullName evidence="3">DUF4939 domain-containing protein</fullName>
    </recommendedName>
</protein>
<dbReference type="AlphaFoldDB" id="A0A1X6NAV4"/>
<dbReference type="GeneID" id="36329278"/>
<evidence type="ECO:0000313" key="1">
    <source>
        <dbReference type="EMBL" id="OSX65704.1"/>
    </source>
</evidence>
<organism evidence="1 2">
    <name type="scientific">Postia placenta MAD-698-R-SB12</name>
    <dbReference type="NCBI Taxonomy" id="670580"/>
    <lineage>
        <taxon>Eukaryota</taxon>
        <taxon>Fungi</taxon>
        <taxon>Dikarya</taxon>
        <taxon>Basidiomycota</taxon>
        <taxon>Agaricomycotina</taxon>
        <taxon>Agaricomycetes</taxon>
        <taxon>Polyporales</taxon>
        <taxon>Adustoporiaceae</taxon>
        <taxon>Rhodonia</taxon>
    </lineage>
</organism>
<dbReference type="Proteomes" id="UP000194127">
    <property type="component" value="Unassembled WGS sequence"/>
</dbReference>